<dbReference type="PANTHER" id="PTHR33164:SF103">
    <property type="entry name" value="REGULATORY PROTEIN MARR"/>
    <property type="match status" value="1"/>
</dbReference>
<dbReference type="InterPro" id="IPR036390">
    <property type="entry name" value="WH_DNA-bd_sf"/>
</dbReference>
<accession>A0ABQ5JRC8</accession>
<keyword evidence="3" id="KW-1185">Reference proteome</keyword>
<feature type="domain" description="HTH marR-type" evidence="1">
    <location>
        <begin position="13"/>
        <end position="152"/>
    </location>
</feature>
<evidence type="ECO:0000313" key="2">
    <source>
        <dbReference type="EMBL" id="GKT06585.1"/>
    </source>
</evidence>
<dbReference type="InterPro" id="IPR036388">
    <property type="entry name" value="WH-like_DNA-bd_sf"/>
</dbReference>
<comment type="caution">
    <text evidence="2">The sequence shown here is derived from an EMBL/GenBank/DDBJ whole genome shotgun (WGS) entry which is preliminary data.</text>
</comment>
<dbReference type="EMBL" id="BQXO01000007">
    <property type="protein sequence ID" value="GKT06585.1"/>
    <property type="molecule type" value="Genomic_DNA"/>
</dbReference>
<protein>
    <recommendedName>
        <fullName evidence="1">HTH marR-type domain-containing protein</fullName>
    </recommendedName>
</protein>
<organism evidence="2 3">
    <name type="scientific">Furfurilactobacillus curtus</name>
    <dbReference type="NCBI Taxonomy" id="1746200"/>
    <lineage>
        <taxon>Bacteria</taxon>
        <taxon>Bacillati</taxon>
        <taxon>Bacillota</taxon>
        <taxon>Bacilli</taxon>
        <taxon>Lactobacillales</taxon>
        <taxon>Lactobacillaceae</taxon>
        <taxon>Furfurilactobacillus</taxon>
    </lineage>
</organism>
<evidence type="ECO:0000313" key="3">
    <source>
        <dbReference type="Proteomes" id="UP001628078"/>
    </source>
</evidence>
<dbReference type="Gene3D" id="1.10.10.10">
    <property type="entry name" value="Winged helix-like DNA-binding domain superfamily/Winged helix DNA-binding domain"/>
    <property type="match status" value="1"/>
</dbReference>
<dbReference type="InterPro" id="IPR000835">
    <property type="entry name" value="HTH_MarR-typ"/>
</dbReference>
<dbReference type="InterPro" id="IPR039422">
    <property type="entry name" value="MarR/SlyA-like"/>
</dbReference>
<dbReference type="SUPFAM" id="SSF46785">
    <property type="entry name" value="Winged helix' DNA-binding domain"/>
    <property type="match status" value="1"/>
</dbReference>
<name>A0ABQ5JRC8_9LACO</name>
<evidence type="ECO:0000259" key="1">
    <source>
        <dbReference type="PROSITE" id="PS50995"/>
    </source>
</evidence>
<dbReference type="SMART" id="SM00347">
    <property type="entry name" value="HTH_MARR"/>
    <property type="match status" value="1"/>
</dbReference>
<dbReference type="PANTHER" id="PTHR33164">
    <property type="entry name" value="TRANSCRIPTIONAL REGULATOR, MARR FAMILY"/>
    <property type="match status" value="1"/>
</dbReference>
<reference evidence="2 3" key="1">
    <citation type="submission" date="2022-03" db="EMBL/GenBank/DDBJ databases">
        <title>Draft genome sequence of Furfurilactobacillus curtus JCM 31185.</title>
        <authorList>
            <person name="Suzuki S."/>
            <person name="Endo A."/>
            <person name="Kajikawa A."/>
        </authorList>
    </citation>
    <scope>NUCLEOTIDE SEQUENCE [LARGE SCALE GENOMIC DNA]</scope>
    <source>
        <strain evidence="2 3">JCM 31185</strain>
    </source>
</reference>
<sequence length="153" mass="16803">MAKISTKALATQTSDLINTLQHLPQSSQSTSLSQTDAVALSRTQRHLLHLVEQLTPPVTNHDLSTALNISRPAVTKATAKLIKLQLLTSQPVANDHRIIQFCLTPSGQNAVKDGQAIERQQLNQLETLANHFDKKQRKLIATYLAALNQLLQG</sequence>
<gene>
    <name evidence="2" type="ORF">JCM31185_18720</name>
</gene>
<dbReference type="Proteomes" id="UP001628078">
    <property type="component" value="Unassembled WGS sequence"/>
</dbReference>
<dbReference type="PROSITE" id="PS50995">
    <property type="entry name" value="HTH_MARR_2"/>
    <property type="match status" value="1"/>
</dbReference>
<dbReference type="Pfam" id="PF01047">
    <property type="entry name" value="MarR"/>
    <property type="match status" value="1"/>
</dbReference>
<proteinExistence type="predicted"/>
<dbReference type="RefSeq" id="WP_407884853.1">
    <property type="nucleotide sequence ID" value="NZ_BQXO01000007.1"/>
</dbReference>